<dbReference type="PANTHER" id="PTHR46152">
    <property type="entry name" value="NF-KAPPA-B INHIBITOR-INTERACTING RAS-LIKE PROTEIN"/>
    <property type="match status" value="1"/>
</dbReference>
<dbReference type="InterPro" id="IPR027417">
    <property type="entry name" value="P-loop_NTPase"/>
</dbReference>
<dbReference type="InterPro" id="IPR042227">
    <property type="entry name" value="KBRS"/>
</dbReference>
<keyword evidence="5" id="KW-1185">Reference proteome</keyword>
<evidence type="ECO:0000256" key="2">
    <source>
        <dbReference type="ARBA" id="ARBA00022741"/>
    </source>
</evidence>
<dbReference type="GO" id="GO:0032484">
    <property type="term" value="P:Ral protein signal transduction"/>
    <property type="evidence" value="ECO:0007669"/>
    <property type="project" value="TreeGrafter"/>
</dbReference>
<gene>
    <name evidence="4" type="ORF">EVEC_LOCUS5969</name>
</gene>
<name>A0A0N4V7T4_ENTVE</name>
<dbReference type="Pfam" id="PF00071">
    <property type="entry name" value="Ras"/>
    <property type="match status" value="1"/>
</dbReference>
<proteinExistence type="inferred from homology"/>
<dbReference type="Gene3D" id="3.40.50.300">
    <property type="entry name" value="P-loop containing nucleotide triphosphate hydrolases"/>
    <property type="match status" value="1"/>
</dbReference>
<dbReference type="SUPFAM" id="SSF52540">
    <property type="entry name" value="P-loop containing nucleoside triphosphate hydrolases"/>
    <property type="match status" value="1"/>
</dbReference>
<evidence type="ECO:0000313" key="5">
    <source>
        <dbReference type="Proteomes" id="UP000274131"/>
    </source>
</evidence>
<dbReference type="Proteomes" id="UP000274131">
    <property type="component" value="Unassembled WGS sequence"/>
</dbReference>
<dbReference type="GO" id="GO:0043124">
    <property type="term" value="P:negative regulation of canonical NF-kappaB signal transduction"/>
    <property type="evidence" value="ECO:0007669"/>
    <property type="project" value="InterPro"/>
</dbReference>
<dbReference type="WBParaSite" id="EVEC_0000635801-mRNA-1">
    <property type="protein sequence ID" value="EVEC_0000635801-mRNA-1"/>
    <property type="gene ID" value="EVEC_0000635801"/>
</dbReference>
<dbReference type="EMBL" id="UXUI01008329">
    <property type="protein sequence ID" value="VDD91218.1"/>
    <property type="molecule type" value="Genomic_DNA"/>
</dbReference>
<dbReference type="InterPro" id="IPR001806">
    <property type="entry name" value="Small_GTPase"/>
</dbReference>
<dbReference type="OrthoDB" id="10002389at2759"/>
<dbReference type="GO" id="GO:0032794">
    <property type="term" value="F:GTPase activating protein binding"/>
    <property type="evidence" value="ECO:0007669"/>
    <property type="project" value="TreeGrafter"/>
</dbReference>
<dbReference type="GO" id="GO:0003924">
    <property type="term" value="F:GTPase activity"/>
    <property type="evidence" value="ECO:0007669"/>
    <property type="project" value="InterPro"/>
</dbReference>
<sequence>MGRVMRVVVAGSKRVGKTACLEQLACVNDITKQYVPTIDDTYQVQMDYGDRPKEIMVFHDTGGISDYGPIELKKPYIQVADAFVLVYSVNDHETFNRMDMLKKYIEKQFGKEKKEVVDTDFAVNWAAREKGIFSVRAPSKDQVEKFVLRRHFHPQRESKFSLSKKLKPEKANAAIVMDF</sequence>
<keyword evidence="2" id="KW-0547">Nucleotide-binding</keyword>
<evidence type="ECO:0000313" key="4">
    <source>
        <dbReference type="EMBL" id="VDD91218.1"/>
    </source>
</evidence>
<keyword evidence="3" id="KW-0342">GTP-binding</keyword>
<dbReference type="AlphaFoldDB" id="A0A0N4V7T4"/>
<organism evidence="6">
    <name type="scientific">Enterobius vermicularis</name>
    <name type="common">Human pinworm</name>
    <dbReference type="NCBI Taxonomy" id="51028"/>
    <lineage>
        <taxon>Eukaryota</taxon>
        <taxon>Metazoa</taxon>
        <taxon>Ecdysozoa</taxon>
        <taxon>Nematoda</taxon>
        <taxon>Chromadorea</taxon>
        <taxon>Rhabditida</taxon>
        <taxon>Spirurina</taxon>
        <taxon>Oxyuridomorpha</taxon>
        <taxon>Oxyuroidea</taxon>
        <taxon>Oxyuridae</taxon>
        <taxon>Enterobius</taxon>
    </lineage>
</organism>
<evidence type="ECO:0000256" key="1">
    <source>
        <dbReference type="ARBA" id="ARBA00008094"/>
    </source>
</evidence>
<protein>
    <submittedName>
        <fullName evidence="6">NF-kappa-B inhibitor-interacting Ras-like protein</fullName>
    </submittedName>
</protein>
<reference evidence="6" key="1">
    <citation type="submission" date="2017-02" db="UniProtKB">
        <authorList>
            <consortium name="WormBaseParasite"/>
        </authorList>
    </citation>
    <scope>IDENTIFICATION</scope>
</reference>
<dbReference type="SMART" id="SM00173">
    <property type="entry name" value="RAS"/>
    <property type="match status" value="1"/>
</dbReference>
<accession>A0A0N4V7T4</accession>
<dbReference type="GO" id="GO:0005525">
    <property type="term" value="F:GTP binding"/>
    <property type="evidence" value="ECO:0007669"/>
    <property type="project" value="UniProtKB-KW"/>
</dbReference>
<comment type="similarity">
    <text evidence="1">Belongs to the small GTPase superfamily. Ras family. KappaB-Ras subfamily.</text>
</comment>
<evidence type="ECO:0000313" key="6">
    <source>
        <dbReference type="WBParaSite" id="EVEC_0000635801-mRNA-1"/>
    </source>
</evidence>
<dbReference type="STRING" id="51028.A0A0N4V7T4"/>
<evidence type="ECO:0000256" key="3">
    <source>
        <dbReference type="ARBA" id="ARBA00023134"/>
    </source>
</evidence>
<dbReference type="PANTHER" id="PTHR46152:SF3">
    <property type="entry name" value="NF-KAPPA-B INHIBITOR-INTERACTING RAS-LIKE PROTEIN"/>
    <property type="match status" value="1"/>
</dbReference>
<reference evidence="4 5" key="2">
    <citation type="submission" date="2018-10" db="EMBL/GenBank/DDBJ databases">
        <authorList>
            <consortium name="Pathogen Informatics"/>
        </authorList>
    </citation>
    <scope>NUCLEOTIDE SEQUENCE [LARGE SCALE GENOMIC DNA]</scope>
</reference>